<dbReference type="GO" id="GO:0005743">
    <property type="term" value="C:mitochondrial inner membrane"/>
    <property type="evidence" value="ECO:0007669"/>
    <property type="project" value="UniProtKB-SubCell"/>
</dbReference>
<dbReference type="CDD" id="cd12152">
    <property type="entry name" value="F1-ATPase_delta"/>
    <property type="match status" value="1"/>
</dbReference>
<dbReference type="NCBIfam" id="TIGR01216">
    <property type="entry name" value="ATP_synt_epsi"/>
    <property type="match status" value="1"/>
</dbReference>
<evidence type="ECO:0000256" key="9">
    <source>
        <dbReference type="ARBA" id="ARBA00023136"/>
    </source>
</evidence>
<dbReference type="EMBL" id="OVEO01000009">
    <property type="protein sequence ID" value="SPQ98312.1"/>
    <property type="molecule type" value="Genomic_DNA"/>
</dbReference>
<evidence type="ECO:0000313" key="13">
    <source>
        <dbReference type="Proteomes" id="UP000039324"/>
    </source>
</evidence>
<keyword evidence="5" id="KW-0999">Mitochondrion inner membrane</keyword>
<name>A0A0G4IRP4_PLABS</name>
<dbReference type="InterPro" id="IPR020546">
    <property type="entry name" value="ATP_synth_F1_dsu/esu_N"/>
</dbReference>
<evidence type="ECO:0000256" key="3">
    <source>
        <dbReference type="ARBA" id="ARBA00022448"/>
    </source>
</evidence>
<keyword evidence="6" id="KW-0809">Transit peptide</keyword>
<dbReference type="STRING" id="37360.A0A0G4IRP4"/>
<comment type="similarity">
    <text evidence="2">Belongs to the ATPase epsilon chain family.</text>
</comment>
<keyword evidence="3" id="KW-0813">Transport</keyword>
<keyword evidence="4" id="KW-0375">Hydrogen ion transport</keyword>
<dbReference type="HAMAP" id="MF_00530">
    <property type="entry name" value="ATP_synth_epsil_bac"/>
    <property type="match status" value="1"/>
</dbReference>
<dbReference type="Proteomes" id="UP000039324">
    <property type="component" value="Unassembled WGS sequence"/>
</dbReference>
<gene>
    <name evidence="11" type="ORF">PBRA_005880</name>
    <name evidence="12" type="ORF">PLBR_LOCUS5527</name>
</gene>
<evidence type="ECO:0000256" key="6">
    <source>
        <dbReference type="ARBA" id="ARBA00022946"/>
    </source>
</evidence>
<keyword evidence="8 12" id="KW-0496">Mitochondrion</keyword>
<dbReference type="Proteomes" id="UP000290189">
    <property type="component" value="Unassembled WGS sequence"/>
</dbReference>
<evidence type="ECO:0000313" key="11">
    <source>
        <dbReference type="EMBL" id="CEO97766.1"/>
    </source>
</evidence>
<dbReference type="OMA" id="PHQTIYR"/>
<dbReference type="PANTHER" id="PTHR13822:SF7">
    <property type="entry name" value="ATP SYNTHASE SUBUNIT DELTA, MITOCHONDRIAL"/>
    <property type="match status" value="1"/>
</dbReference>
<evidence type="ECO:0000256" key="5">
    <source>
        <dbReference type="ARBA" id="ARBA00022792"/>
    </source>
</evidence>
<dbReference type="OrthoDB" id="270171at2759"/>
<protein>
    <recommendedName>
        <fullName evidence="10">ATP synthase F1 complex delta/epsilon subunit N-terminal domain-containing protein</fullName>
    </recommendedName>
</protein>
<evidence type="ECO:0000313" key="12">
    <source>
        <dbReference type="EMBL" id="SPQ98312.1"/>
    </source>
</evidence>
<evidence type="ECO:0000256" key="7">
    <source>
        <dbReference type="ARBA" id="ARBA00023065"/>
    </source>
</evidence>
<evidence type="ECO:0000256" key="2">
    <source>
        <dbReference type="ARBA" id="ARBA00005712"/>
    </source>
</evidence>
<keyword evidence="9" id="KW-0472">Membrane</keyword>
<comment type="subcellular location">
    <subcellularLocation>
        <location evidence="1">Mitochondrion inner membrane</location>
    </subcellularLocation>
</comment>
<dbReference type="GO" id="GO:0045259">
    <property type="term" value="C:proton-transporting ATP synthase complex"/>
    <property type="evidence" value="ECO:0007669"/>
    <property type="project" value="InterPro"/>
</dbReference>
<dbReference type="GO" id="GO:0046933">
    <property type="term" value="F:proton-transporting ATP synthase activity, rotational mechanism"/>
    <property type="evidence" value="ECO:0007669"/>
    <property type="project" value="InterPro"/>
</dbReference>
<dbReference type="InterPro" id="IPR036771">
    <property type="entry name" value="ATPsynth_dsu/esu_N"/>
</dbReference>
<reference evidence="11 13" key="1">
    <citation type="submission" date="2015-02" db="EMBL/GenBank/DDBJ databases">
        <authorList>
            <person name="Chooi Y.-H."/>
        </authorList>
    </citation>
    <scope>NUCLEOTIDE SEQUENCE [LARGE SCALE GENOMIC DNA]</scope>
    <source>
        <strain evidence="11">E3</strain>
    </source>
</reference>
<geneLocation type="mitochondrion" evidence="12"/>
<keyword evidence="7" id="KW-0406">Ion transport</keyword>
<dbReference type="InterPro" id="IPR001469">
    <property type="entry name" value="ATP_synth_F1_dsu/esu"/>
</dbReference>
<reference evidence="12 14" key="2">
    <citation type="submission" date="2018-03" db="EMBL/GenBank/DDBJ databases">
        <authorList>
            <person name="Fogelqvist J."/>
        </authorList>
    </citation>
    <scope>NUCLEOTIDE SEQUENCE [LARGE SCALE GENOMIC DNA]</scope>
</reference>
<proteinExistence type="inferred from homology"/>
<feature type="domain" description="ATP synthase F1 complex delta/epsilon subunit N-terminal" evidence="10">
    <location>
        <begin position="35"/>
        <end position="110"/>
    </location>
</feature>
<dbReference type="Gene3D" id="2.60.15.10">
    <property type="entry name" value="F0F1 ATP synthase delta/epsilon subunit, N-terminal"/>
    <property type="match status" value="1"/>
</dbReference>
<dbReference type="PANTHER" id="PTHR13822">
    <property type="entry name" value="ATP SYNTHASE DELTA/EPSILON CHAIN"/>
    <property type="match status" value="1"/>
</dbReference>
<accession>A0A0G4IRP4</accession>
<evidence type="ECO:0000256" key="8">
    <source>
        <dbReference type="ARBA" id="ARBA00023128"/>
    </source>
</evidence>
<evidence type="ECO:0000259" key="10">
    <source>
        <dbReference type="Pfam" id="PF02823"/>
    </source>
</evidence>
<evidence type="ECO:0000256" key="1">
    <source>
        <dbReference type="ARBA" id="ARBA00004273"/>
    </source>
</evidence>
<dbReference type="Gene3D" id="1.20.5.440">
    <property type="entry name" value="ATP synthase delta/epsilon subunit, C-terminal domain"/>
    <property type="match status" value="1"/>
</dbReference>
<dbReference type="Pfam" id="PF02823">
    <property type="entry name" value="ATP-synt_DE_N"/>
    <property type="match status" value="1"/>
</dbReference>
<sequence>MLGACRVAARGFRAGAVLRAGASEAGSAGGVPSKLRLNMVVPHQILVKNEEVRQVTIPSPNGEFGVLAGHVPVVTELQPGVVTIEFGDGKDPVKYFVSGGFAFVHGNSTTDISAVEAVPLDELDPEAVKANLKEAEGSLAGAKDDKEKAVAQIAIDVNNKMALALGVVAS</sequence>
<evidence type="ECO:0000256" key="4">
    <source>
        <dbReference type="ARBA" id="ARBA00022781"/>
    </source>
</evidence>
<dbReference type="AlphaFoldDB" id="A0A0G4IRP4"/>
<dbReference type="EMBL" id="CDSF01000080">
    <property type="protein sequence ID" value="CEO97766.1"/>
    <property type="molecule type" value="Genomic_DNA"/>
</dbReference>
<dbReference type="SUPFAM" id="SSF51344">
    <property type="entry name" value="Epsilon subunit of F1F0-ATP synthase N-terminal domain"/>
    <property type="match status" value="1"/>
</dbReference>
<keyword evidence="13" id="KW-1185">Reference proteome</keyword>
<organism evidence="11 13">
    <name type="scientific">Plasmodiophora brassicae</name>
    <name type="common">Clubroot disease agent</name>
    <dbReference type="NCBI Taxonomy" id="37360"/>
    <lineage>
        <taxon>Eukaryota</taxon>
        <taxon>Sar</taxon>
        <taxon>Rhizaria</taxon>
        <taxon>Endomyxa</taxon>
        <taxon>Phytomyxea</taxon>
        <taxon>Plasmodiophorida</taxon>
        <taxon>Plasmodiophoridae</taxon>
        <taxon>Plasmodiophora</taxon>
    </lineage>
</organism>
<evidence type="ECO:0000313" key="14">
    <source>
        <dbReference type="Proteomes" id="UP000290189"/>
    </source>
</evidence>